<dbReference type="Proteomes" id="UP000295717">
    <property type="component" value="Unassembled WGS sequence"/>
</dbReference>
<gene>
    <name evidence="2" type="ORF">EDC35_10365</name>
</gene>
<keyword evidence="3" id="KW-1185">Reference proteome</keyword>
<dbReference type="OrthoDB" id="1806552at2"/>
<reference evidence="2 3" key="1">
    <citation type="submission" date="2019-03" db="EMBL/GenBank/DDBJ databases">
        <title>Genomic Encyclopedia of Type Strains, Phase IV (KMG-IV): sequencing the most valuable type-strain genomes for metagenomic binning, comparative biology and taxonomic classification.</title>
        <authorList>
            <person name="Goeker M."/>
        </authorList>
    </citation>
    <scope>NUCLEOTIDE SEQUENCE [LARGE SCALE GENOMIC DNA]</scope>
    <source>
        <strain evidence="2 3">DSM 13587</strain>
    </source>
</reference>
<name>A0A4R3N189_9GAMM</name>
<accession>A0A4R3N189</accession>
<feature type="domain" description="DUF7680" evidence="1">
    <location>
        <begin position="26"/>
        <end position="190"/>
    </location>
</feature>
<dbReference type="EMBL" id="SMAO01000003">
    <property type="protein sequence ID" value="TCT21967.1"/>
    <property type="molecule type" value="Genomic_DNA"/>
</dbReference>
<sequence length="206" mass="23314">MAPRTILNLTEHHRRYLEPHWRKAPFVLRITEWQGAPIPVLVLKERQSDANLEADGLPTPSGEAPVRQGALAERGHLAGDSLRRCLPVLRSIVAGVQDESGVPLEIQRYLTQEGLRLRLNLPLDEESGAKLGLIFRLQERVADLDRVELMARRIERFTREEAAYWLSRITGFSPDARRWAIAGMRLMLGGQAQDAGVGRMLERLRS</sequence>
<dbReference type="RefSeq" id="WP_132976383.1">
    <property type="nucleotide sequence ID" value="NZ_SMAO01000003.1"/>
</dbReference>
<organism evidence="2 3">
    <name type="scientific">Thiobaca trueperi</name>
    <dbReference type="NCBI Taxonomy" id="127458"/>
    <lineage>
        <taxon>Bacteria</taxon>
        <taxon>Pseudomonadati</taxon>
        <taxon>Pseudomonadota</taxon>
        <taxon>Gammaproteobacteria</taxon>
        <taxon>Chromatiales</taxon>
        <taxon>Chromatiaceae</taxon>
        <taxon>Thiobaca</taxon>
    </lineage>
</organism>
<dbReference type="AlphaFoldDB" id="A0A4R3N189"/>
<dbReference type="InterPro" id="IPR056097">
    <property type="entry name" value="DUF7680"/>
</dbReference>
<dbReference type="Pfam" id="PF24728">
    <property type="entry name" value="DUF7680"/>
    <property type="match status" value="1"/>
</dbReference>
<evidence type="ECO:0000313" key="2">
    <source>
        <dbReference type="EMBL" id="TCT21967.1"/>
    </source>
</evidence>
<proteinExistence type="predicted"/>
<evidence type="ECO:0000313" key="3">
    <source>
        <dbReference type="Proteomes" id="UP000295717"/>
    </source>
</evidence>
<evidence type="ECO:0000259" key="1">
    <source>
        <dbReference type="Pfam" id="PF24728"/>
    </source>
</evidence>
<protein>
    <recommendedName>
        <fullName evidence="1">DUF7680 domain-containing protein</fullName>
    </recommendedName>
</protein>
<comment type="caution">
    <text evidence="2">The sequence shown here is derived from an EMBL/GenBank/DDBJ whole genome shotgun (WGS) entry which is preliminary data.</text>
</comment>